<evidence type="ECO:0000313" key="8">
    <source>
        <dbReference type="EMBL" id="CAG9331262.1"/>
    </source>
</evidence>
<evidence type="ECO:0000256" key="4">
    <source>
        <dbReference type="ARBA" id="ARBA00022927"/>
    </source>
</evidence>
<dbReference type="Gene3D" id="1.20.5.690">
    <property type="entry name" value="Importin-alpha, importin-beta-binding domain"/>
    <property type="match status" value="1"/>
</dbReference>
<dbReference type="GO" id="GO:0005737">
    <property type="term" value="C:cytoplasm"/>
    <property type="evidence" value="ECO:0007669"/>
    <property type="project" value="InterPro"/>
</dbReference>
<dbReference type="InterPro" id="IPR032413">
    <property type="entry name" value="Arm_3"/>
</dbReference>
<feature type="domain" description="IBB" evidence="7">
    <location>
        <begin position="1"/>
        <end position="63"/>
    </location>
</feature>
<dbReference type="PANTHER" id="PTHR23316">
    <property type="entry name" value="IMPORTIN ALPHA"/>
    <property type="match status" value="1"/>
</dbReference>
<dbReference type="PIRSF" id="PIRSF005673">
    <property type="entry name" value="Importin_alpha"/>
    <property type="match status" value="1"/>
</dbReference>
<keyword evidence="2 5" id="KW-0813">Transport</keyword>
<sequence>MHKNLIREERKAEYNKAPDFETIQKRHEEAQVELRRKKRSDHIAKRRAWLFNNRTMAQDASEETDIALEFEISQISGPLLSPELGLLNPNINPTERLLLLISFIRDWENLDLLQAGVQVLRKILSSEKGAPLEVILETGITKKLIQCMMVNNGSSLKNDAAWCITNLASGNGKIVNQLINEGAIEALTCILSTEKINPETVTMAVWALGNIAGENLESCDKVTQSGAGLLIMNIMLNWLNISNDDLSMMVWALSNLFRGQSAPSIKLVQDFLLISPQLLEKDSEKVLIATLWCFAFIAESQRIQMIMDTGIIQKIVNLCGSDKLEIRHPAVRTIGNLAANSETLTQSIINYGVLDKLETLINCRERFLKKIVLWSICNICGGTPLQAEAVARHDFMKSVISLLDDEDFEIRKEAIYILCNLTSNASCILILKNDEQSIIEKIISSLSCKDPQILMLTLNTLENLLSASKEYPANDKADNSLMSEFIDMEGLDKLENLQRHLNVHVYNKVSQILKNFFSEGEELKENQQQIINYNFW</sequence>
<keyword evidence="9" id="KW-1185">Reference proteome</keyword>
<evidence type="ECO:0000256" key="1">
    <source>
        <dbReference type="ARBA" id="ARBA00010394"/>
    </source>
</evidence>
<accession>A0AAU9JU22</accession>
<dbReference type="InterPro" id="IPR002652">
    <property type="entry name" value="Importin-a_IBB"/>
</dbReference>
<dbReference type="GO" id="GO:0006606">
    <property type="term" value="P:protein import into nucleus"/>
    <property type="evidence" value="ECO:0007669"/>
    <property type="project" value="InterPro"/>
</dbReference>
<evidence type="ECO:0000313" key="9">
    <source>
        <dbReference type="Proteomes" id="UP001162131"/>
    </source>
</evidence>
<dbReference type="InterPro" id="IPR000225">
    <property type="entry name" value="Armadillo"/>
</dbReference>
<dbReference type="InterPro" id="IPR024931">
    <property type="entry name" value="Importin_alpha"/>
</dbReference>
<dbReference type="EMBL" id="CAJZBQ010000053">
    <property type="protein sequence ID" value="CAG9331262.1"/>
    <property type="molecule type" value="Genomic_DNA"/>
</dbReference>
<dbReference type="PROSITE" id="PS50176">
    <property type="entry name" value="ARM_REPEAT"/>
    <property type="match status" value="1"/>
</dbReference>
<evidence type="ECO:0000259" key="7">
    <source>
        <dbReference type="PROSITE" id="PS51214"/>
    </source>
</evidence>
<evidence type="ECO:0000256" key="6">
    <source>
        <dbReference type="PROSITE-ProRule" id="PRU00259"/>
    </source>
</evidence>
<dbReference type="PROSITE" id="PS51214">
    <property type="entry name" value="IBB"/>
    <property type="match status" value="1"/>
</dbReference>
<gene>
    <name evidence="8" type="ORF">BSTOLATCC_MIC53337</name>
</gene>
<dbReference type="SMART" id="SM00185">
    <property type="entry name" value="ARM"/>
    <property type="match status" value="5"/>
</dbReference>
<reference evidence="8" key="1">
    <citation type="submission" date="2021-09" db="EMBL/GenBank/DDBJ databases">
        <authorList>
            <consortium name="AG Swart"/>
            <person name="Singh M."/>
            <person name="Singh A."/>
            <person name="Seah K."/>
            <person name="Emmerich C."/>
        </authorList>
    </citation>
    <scope>NUCLEOTIDE SEQUENCE</scope>
    <source>
        <strain evidence="8">ATCC30299</strain>
    </source>
</reference>
<dbReference type="Gene3D" id="1.25.10.10">
    <property type="entry name" value="Leucine-rich Repeat Variant"/>
    <property type="match status" value="1"/>
</dbReference>
<keyword evidence="3" id="KW-0677">Repeat</keyword>
<organism evidence="8 9">
    <name type="scientific">Blepharisma stoltei</name>
    <dbReference type="NCBI Taxonomy" id="1481888"/>
    <lineage>
        <taxon>Eukaryota</taxon>
        <taxon>Sar</taxon>
        <taxon>Alveolata</taxon>
        <taxon>Ciliophora</taxon>
        <taxon>Postciliodesmatophora</taxon>
        <taxon>Heterotrichea</taxon>
        <taxon>Heterotrichida</taxon>
        <taxon>Blepharismidae</taxon>
        <taxon>Blepharisma</taxon>
    </lineage>
</organism>
<dbReference type="Proteomes" id="UP001162131">
    <property type="component" value="Unassembled WGS sequence"/>
</dbReference>
<dbReference type="InterPro" id="IPR011989">
    <property type="entry name" value="ARM-like"/>
</dbReference>
<evidence type="ECO:0000256" key="2">
    <source>
        <dbReference type="ARBA" id="ARBA00022448"/>
    </source>
</evidence>
<proteinExistence type="inferred from homology"/>
<dbReference type="AlphaFoldDB" id="A0AAU9JU22"/>
<protein>
    <recommendedName>
        <fullName evidence="5">Importin subunit alpha</fullName>
    </recommendedName>
</protein>
<dbReference type="SUPFAM" id="SSF48371">
    <property type="entry name" value="ARM repeat"/>
    <property type="match status" value="1"/>
</dbReference>
<keyword evidence="4 5" id="KW-0653">Protein transport</keyword>
<comment type="similarity">
    <text evidence="1 5">Belongs to the importin alpha family.</text>
</comment>
<comment type="caution">
    <text evidence="8">The sequence shown here is derived from an EMBL/GenBank/DDBJ whole genome shotgun (WGS) entry which is preliminary data.</text>
</comment>
<dbReference type="InterPro" id="IPR016024">
    <property type="entry name" value="ARM-type_fold"/>
</dbReference>
<dbReference type="GO" id="GO:0061608">
    <property type="term" value="F:nuclear import signal receptor activity"/>
    <property type="evidence" value="ECO:0007669"/>
    <property type="project" value="InterPro"/>
</dbReference>
<dbReference type="Pfam" id="PF16186">
    <property type="entry name" value="Arm_3"/>
    <property type="match status" value="1"/>
</dbReference>
<dbReference type="Pfam" id="PF00514">
    <property type="entry name" value="Arm"/>
    <property type="match status" value="2"/>
</dbReference>
<name>A0AAU9JU22_9CILI</name>
<dbReference type="InterPro" id="IPR036975">
    <property type="entry name" value="Importin-a_IBB_sf"/>
</dbReference>
<dbReference type="Pfam" id="PF01749">
    <property type="entry name" value="IBB"/>
    <property type="match status" value="1"/>
</dbReference>
<feature type="repeat" description="ARM" evidence="6">
    <location>
        <begin position="182"/>
        <end position="212"/>
    </location>
</feature>
<evidence type="ECO:0000256" key="3">
    <source>
        <dbReference type="ARBA" id="ARBA00022737"/>
    </source>
</evidence>
<evidence type="ECO:0000256" key="5">
    <source>
        <dbReference type="PIRNR" id="PIRNR005673"/>
    </source>
</evidence>